<evidence type="ECO:0000256" key="3">
    <source>
        <dbReference type="ARBA" id="ARBA00006263"/>
    </source>
</evidence>
<dbReference type="PANTHER" id="PTHR34308:SF1">
    <property type="entry name" value="COBALAMIN BIOSYNTHESIS PROTEIN CBIB"/>
    <property type="match status" value="1"/>
</dbReference>
<evidence type="ECO:0000256" key="2">
    <source>
        <dbReference type="ARBA" id="ARBA00004953"/>
    </source>
</evidence>
<keyword evidence="4 9" id="KW-1003">Cell membrane</keyword>
<dbReference type="GO" id="GO:0005886">
    <property type="term" value="C:plasma membrane"/>
    <property type="evidence" value="ECO:0007669"/>
    <property type="project" value="UniProtKB-SubCell"/>
</dbReference>
<dbReference type="NCBIfam" id="TIGR00380">
    <property type="entry name" value="cobal_cbiB"/>
    <property type="match status" value="1"/>
</dbReference>
<keyword evidence="5 9" id="KW-0169">Cobalamin biosynthesis</keyword>
<proteinExistence type="inferred from homology"/>
<comment type="function">
    <text evidence="9">Converts cobyric acid to cobinamide by the addition of aminopropanol on the F carboxylic group.</text>
</comment>
<dbReference type="PANTHER" id="PTHR34308">
    <property type="entry name" value="COBALAMIN BIOSYNTHESIS PROTEIN CBIB"/>
    <property type="match status" value="1"/>
</dbReference>
<keyword evidence="8 9" id="KW-0472">Membrane</keyword>
<sequence>MRLEYQILIAVGLDLLIGDPRKLPHPVKFIGLLAVSLEEPVRRVIKNKRMAGIAEVCVVIACTGLVTWGILQAAHEWNPFVADLLSIYLLYCGIAARDMIRHSKEVYTALTTGSLEEARRRVAMICGRDTDRLDETGVVKATVESVAENMVDGVTAPLLYGVIGGPVGMMVYKAINTLDSTFGYKNERYLEFGWASAKLDDAVNFIPARMTGLIVPIAAMILRQKWMSSVWIFMRDRKKHPSPNAGHTEAAVAGALGIELGGLSYYSGKPSNKPTLGDPILPVKPVQILTANRLLLITSGLALAVFMITRLIVLGHIA</sequence>
<dbReference type="GO" id="GO:0015420">
    <property type="term" value="F:ABC-type vitamin B12 transporter activity"/>
    <property type="evidence" value="ECO:0007669"/>
    <property type="project" value="UniProtKB-UniRule"/>
</dbReference>
<dbReference type="InterPro" id="IPR004485">
    <property type="entry name" value="Cobalamin_biosynth_CobD/CbiB"/>
</dbReference>
<comment type="similarity">
    <text evidence="3 9">Belongs to the CobD/CbiB family.</text>
</comment>
<protein>
    <recommendedName>
        <fullName evidence="9">Cobalamin biosynthesis protein CobD</fullName>
    </recommendedName>
</protein>
<keyword evidence="6 9" id="KW-0812">Transmembrane</keyword>
<dbReference type="GO" id="GO:0048472">
    <property type="term" value="F:threonine-phosphate decarboxylase activity"/>
    <property type="evidence" value="ECO:0007669"/>
    <property type="project" value="InterPro"/>
</dbReference>
<evidence type="ECO:0000256" key="7">
    <source>
        <dbReference type="ARBA" id="ARBA00022989"/>
    </source>
</evidence>
<evidence type="ECO:0000256" key="4">
    <source>
        <dbReference type="ARBA" id="ARBA00022475"/>
    </source>
</evidence>
<comment type="pathway">
    <text evidence="2 9">Cofactor biosynthesis; adenosylcobalamin biosynthesis.</text>
</comment>
<evidence type="ECO:0000256" key="8">
    <source>
        <dbReference type="ARBA" id="ARBA00023136"/>
    </source>
</evidence>
<feature type="transmembrane region" description="Helical" evidence="9">
    <location>
        <begin position="77"/>
        <end position="96"/>
    </location>
</feature>
<keyword evidence="7 9" id="KW-1133">Transmembrane helix</keyword>
<evidence type="ECO:0000313" key="10">
    <source>
        <dbReference type="EMBL" id="MBI5252598.1"/>
    </source>
</evidence>
<evidence type="ECO:0000256" key="5">
    <source>
        <dbReference type="ARBA" id="ARBA00022573"/>
    </source>
</evidence>
<feature type="transmembrane region" description="Helical" evidence="9">
    <location>
        <begin position="294"/>
        <end position="317"/>
    </location>
</feature>
<dbReference type="EMBL" id="JACRDE010000625">
    <property type="protein sequence ID" value="MBI5252598.1"/>
    <property type="molecule type" value="Genomic_DNA"/>
</dbReference>
<gene>
    <name evidence="9 10" type="primary">cobD</name>
    <name evidence="10" type="ORF">HY912_24140</name>
</gene>
<dbReference type="AlphaFoldDB" id="A0A9D6Z2U5"/>
<accession>A0A9D6Z2U5</accession>
<name>A0A9D6Z2U5_9BACT</name>
<comment type="caution">
    <text evidence="9">Lacks conserved residue(s) required for the propagation of feature annotation.</text>
</comment>
<evidence type="ECO:0000256" key="9">
    <source>
        <dbReference type="HAMAP-Rule" id="MF_00024"/>
    </source>
</evidence>
<evidence type="ECO:0000313" key="11">
    <source>
        <dbReference type="Proteomes" id="UP000807825"/>
    </source>
</evidence>
<dbReference type="Pfam" id="PF03186">
    <property type="entry name" value="CobD_Cbib"/>
    <property type="match status" value="1"/>
</dbReference>
<organism evidence="10 11">
    <name type="scientific">Desulfomonile tiedjei</name>
    <dbReference type="NCBI Taxonomy" id="2358"/>
    <lineage>
        <taxon>Bacteria</taxon>
        <taxon>Pseudomonadati</taxon>
        <taxon>Thermodesulfobacteriota</taxon>
        <taxon>Desulfomonilia</taxon>
        <taxon>Desulfomonilales</taxon>
        <taxon>Desulfomonilaceae</taxon>
        <taxon>Desulfomonile</taxon>
    </lineage>
</organism>
<evidence type="ECO:0000256" key="6">
    <source>
        <dbReference type="ARBA" id="ARBA00022692"/>
    </source>
</evidence>
<reference evidence="10" key="1">
    <citation type="submission" date="2020-07" db="EMBL/GenBank/DDBJ databases">
        <title>Huge and variable diversity of episymbiotic CPR bacteria and DPANN archaea in groundwater ecosystems.</title>
        <authorList>
            <person name="He C.Y."/>
            <person name="Keren R."/>
            <person name="Whittaker M."/>
            <person name="Farag I.F."/>
            <person name="Doudna J."/>
            <person name="Cate J.H.D."/>
            <person name="Banfield J.F."/>
        </authorList>
    </citation>
    <scope>NUCLEOTIDE SEQUENCE</scope>
    <source>
        <strain evidence="10">NC_groundwater_1664_Pr3_B-0.1um_52_9</strain>
    </source>
</reference>
<dbReference type="GO" id="GO:0009236">
    <property type="term" value="P:cobalamin biosynthetic process"/>
    <property type="evidence" value="ECO:0007669"/>
    <property type="project" value="UniProtKB-UniRule"/>
</dbReference>
<comment type="subcellular location">
    <subcellularLocation>
        <location evidence="1 9">Cell membrane</location>
        <topology evidence="1 9">Multi-pass membrane protein</topology>
    </subcellularLocation>
</comment>
<evidence type="ECO:0000256" key="1">
    <source>
        <dbReference type="ARBA" id="ARBA00004651"/>
    </source>
</evidence>
<dbReference type="HAMAP" id="MF_00024">
    <property type="entry name" value="CobD_CbiB"/>
    <property type="match status" value="1"/>
</dbReference>
<comment type="caution">
    <text evidence="10">The sequence shown here is derived from an EMBL/GenBank/DDBJ whole genome shotgun (WGS) entry which is preliminary data.</text>
</comment>
<feature type="transmembrane region" description="Helical" evidence="9">
    <location>
        <begin position="52"/>
        <end position="71"/>
    </location>
</feature>
<dbReference type="Proteomes" id="UP000807825">
    <property type="component" value="Unassembled WGS sequence"/>
</dbReference>